<comment type="caution">
    <text evidence="2">The sequence shown here is derived from an EMBL/GenBank/DDBJ whole genome shotgun (WGS) entry which is preliminary data.</text>
</comment>
<dbReference type="EMBL" id="JAFHLR010000023">
    <property type="protein sequence ID" value="KAG5478453.1"/>
    <property type="molecule type" value="Genomic_DNA"/>
</dbReference>
<gene>
    <name evidence="2" type="ORF">LSCM4_04686</name>
</gene>
<dbReference type="KEGG" id="loi:92360601"/>
<evidence type="ECO:0000256" key="1">
    <source>
        <dbReference type="SAM" id="MobiDB-lite"/>
    </source>
</evidence>
<keyword evidence="3" id="KW-1185">Reference proteome</keyword>
<protein>
    <submittedName>
        <fullName evidence="2">Uncharacterized protein</fullName>
    </submittedName>
</protein>
<evidence type="ECO:0000313" key="3">
    <source>
        <dbReference type="Proteomes" id="UP000674143"/>
    </source>
</evidence>
<dbReference type="Proteomes" id="UP000674143">
    <property type="component" value="Unassembled WGS sequence"/>
</dbReference>
<feature type="compositionally biased region" description="Polar residues" evidence="1">
    <location>
        <begin position="40"/>
        <end position="54"/>
    </location>
</feature>
<reference evidence="3" key="2">
    <citation type="journal article" date="2021" name="Sci. Data">
        <title>Chromosome-scale genome sequencing, assembly and annotation of six genomes from subfamily Leishmaniinae.</title>
        <authorList>
            <person name="Almutairi H."/>
            <person name="Urbaniak M.D."/>
            <person name="Bates M.D."/>
            <person name="Jariyapan N."/>
            <person name="Kwakye-Nuako G."/>
            <person name="Thomaz Soccol V."/>
            <person name="Al-Salem W.S."/>
            <person name="Dillon R.J."/>
            <person name="Bates P.A."/>
            <person name="Gatherer D."/>
        </authorList>
    </citation>
    <scope>NUCLEOTIDE SEQUENCE [LARGE SCALE GENOMIC DNA]</scope>
</reference>
<reference evidence="3" key="1">
    <citation type="journal article" date="2021" name="Microbiol. Resour. Announc.">
        <title>LGAAP: Leishmaniinae Genome Assembly and Annotation Pipeline.</title>
        <authorList>
            <person name="Almutairi H."/>
            <person name="Urbaniak M.D."/>
            <person name="Bates M.D."/>
            <person name="Jariyapan N."/>
            <person name="Kwakye-Nuako G."/>
            <person name="Thomaz-Soccol V."/>
            <person name="Al-Salem W.S."/>
            <person name="Dillon R.J."/>
            <person name="Bates P.A."/>
            <person name="Gatherer D."/>
        </authorList>
    </citation>
    <scope>NUCLEOTIDE SEQUENCE [LARGE SCALE GENOMIC DNA]</scope>
</reference>
<dbReference type="AlphaFoldDB" id="A0A836HKS2"/>
<feature type="compositionally biased region" description="Basic and acidic residues" evidence="1">
    <location>
        <begin position="1"/>
        <end position="15"/>
    </location>
</feature>
<accession>A0A836HKS2</accession>
<sequence length="54" mass="6325">MRHRQEPRAGQDRKLRCASRPARLRPNSARRRSGLRSLPKSANLNEARPQYTTR</sequence>
<organism evidence="2 3">
    <name type="scientific">Leishmania orientalis</name>
    <dbReference type="NCBI Taxonomy" id="2249476"/>
    <lineage>
        <taxon>Eukaryota</taxon>
        <taxon>Discoba</taxon>
        <taxon>Euglenozoa</taxon>
        <taxon>Kinetoplastea</taxon>
        <taxon>Metakinetoplastina</taxon>
        <taxon>Trypanosomatida</taxon>
        <taxon>Trypanosomatidae</taxon>
        <taxon>Leishmaniinae</taxon>
        <taxon>Leishmania</taxon>
    </lineage>
</organism>
<dbReference type="RefSeq" id="XP_067063114.1">
    <property type="nucleotide sequence ID" value="XM_067206667.1"/>
</dbReference>
<feature type="region of interest" description="Disordered" evidence="1">
    <location>
        <begin position="1"/>
        <end position="54"/>
    </location>
</feature>
<dbReference type="GeneID" id="92360601"/>
<evidence type="ECO:0000313" key="2">
    <source>
        <dbReference type="EMBL" id="KAG5478453.1"/>
    </source>
</evidence>
<proteinExistence type="predicted"/>
<name>A0A836HKS2_9TRYP</name>